<dbReference type="InterPro" id="IPR050565">
    <property type="entry name" value="LYPA1-2/EST-like"/>
</dbReference>
<dbReference type="GO" id="GO:0008474">
    <property type="term" value="F:palmitoyl-(protein) hydrolase activity"/>
    <property type="evidence" value="ECO:0007669"/>
    <property type="project" value="TreeGrafter"/>
</dbReference>
<dbReference type="InterPro" id="IPR029058">
    <property type="entry name" value="AB_hydrolase_fold"/>
</dbReference>
<dbReference type="GO" id="GO:0052689">
    <property type="term" value="F:carboxylic ester hydrolase activity"/>
    <property type="evidence" value="ECO:0007669"/>
    <property type="project" value="TreeGrafter"/>
</dbReference>
<proteinExistence type="predicted"/>
<protein>
    <recommendedName>
        <fullName evidence="2">Phospholipase/carboxylesterase/thioesterase domain-containing protein</fullName>
    </recommendedName>
</protein>
<dbReference type="AlphaFoldDB" id="A0A0A9BHN9"/>
<reference evidence="1" key="1">
    <citation type="submission" date="2014-09" db="EMBL/GenBank/DDBJ databases">
        <authorList>
            <person name="Magalhaes I.L.F."/>
            <person name="Oliveira U."/>
            <person name="Santos F.R."/>
            <person name="Vidigal T.H.D.A."/>
            <person name="Brescovit A.D."/>
            <person name="Santos A.J."/>
        </authorList>
    </citation>
    <scope>NUCLEOTIDE SEQUENCE</scope>
    <source>
        <tissue evidence="1">Shoot tissue taken approximately 20 cm above the soil surface</tissue>
    </source>
</reference>
<sequence>MKPKKFGSTGFLPPLVHFFLSRGSKRIVVHCYTILLQCLSDGAGSPESHTKGAKSFAEKVSPEATKTPVLWFHGMADGMVLFEAGHAGCAFLEELGMTCEFKACPTLGHSLVDEELQYFQQWIMDRIGMSGGTETARPSSSSSHHKDIQYLLLLLLLAMNIP</sequence>
<dbReference type="SUPFAM" id="SSF53474">
    <property type="entry name" value="alpha/beta-Hydrolases"/>
    <property type="match status" value="1"/>
</dbReference>
<reference evidence="1" key="2">
    <citation type="journal article" date="2015" name="Data Brief">
        <title>Shoot transcriptome of the giant reed, Arundo donax.</title>
        <authorList>
            <person name="Barrero R.A."/>
            <person name="Guerrero F.D."/>
            <person name="Moolhuijzen P."/>
            <person name="Goolsby J.A."/>
            <person name="Tidwell J."/>
            <person name="Bellgard S.E."/>
            <person name="Bellgard M.I."/>
        </authorList>
    </citation>
    <scope>NUCLEOTIDE SEQUENCE</scope>
    <source>
        <tissue evidence="1">Shoot tissue taken approximately 20 cm above the soil surface</tissue>
    </source>
</reference>
<dbReference type="PANTHER" id="PTHR10655">
    <property type="entry name" value="LYSOPHOSPHOLIPASE-RELATED"/>
    <property type="match status" value="1"/>
</dbReference>
<organism evidence="1">
    <name type="scientific">Arundo donax</name>
    <name type="common">Giant reed</name>
    <name type="synonym">Donax arundinaceus</name>
    <dbReference type="NCBI Taxonomy" id="35708"/>
    <lineage>
        <taxon>Eukaryota</taxon>
        <taxon>Viridiplantae</taxon>
        <taxon>Streptophyta</taxon>
        <taxon>Embryophyta</taxon>
        <taxon>Tracheophyta</taxon>
        <taxon>Spermatophyta</taxon>
        <taxon>Magnoliopsida</taxon>
        <taxon>Liliopsida</taxon>
        <taxon>Poales</taxon>
        <taxon>Poaceae</taxon>
        <taxon>PACMAD clade</taxon>
        <taxon>Arundinoideae</taxon>
        <taxon>Arundineae</taxon>
        <taxon>Arundo</taxon>
    </lineage>
</organism>
<dbReference type="PANTHER" id="PTHR10655:SF30">
    <property type="entry name" value="CARBOXYLESTERASE OS04G0669600-RELATED"/>
    <property type="match status" value="1"/>
</dbReference>
<name>A0A0A9BHN9_ARUDO</name>
<evidence type="ECO:0000313" key="1">
    <source>
        <dbReference type="EMBL" id="JAD58817.1"/>
    </source>
</evidence>
<dbReference type="Gene3D" id="3.40.50.1820">
    <property type="entry name" value="alpha/beta hydrolase"/>
    <property type="match status" value="1"/>
</dbReference>
<dbReference type="GO" id="GO:0005737">
    <property type="term" value="C:cytoplasm"/>
    <property type="evidence" value="ECO:0007669"/>
    <property type="project" value="TreeGrafter"/>
</dbReference>
<dbReference type="EMBL" id="GBRH01239078">
    <property type="protein sequence ID" value="JAD58817.1"/>
    <property type="molecule type" value="Transcribed_RNA"/>
</dbReference>
<evidence type="ECO:0008006" key="2">
    <source>
        <dbReference type="Google" id="ProtNLM"/>
    </source>
</evidence>
<accession>A0A0A9BHN9</accession>